<name>A0ABN7SC58_OIKDI</name>
<comment type="similarity">
    <text evidence="1">Belongs to the universal ribosomal protein uL13 family.</text>
</comment>
<dbReference type="InterPro" id="IPR026832">
    <property type="entry name" value="Asteroid"/>
</dbReference>
<dbReference type="EMBL" id="OU015569">
    <property type="protein sequence ID" value="CAG5094522.1"/>
    <property type="molecule type" value="Genomic_DNA"/>
</dbReference>
<evidence type="ECO:0000256" key="1">
    <source>
        <dbReference type="ARBA" id="ARBA00006227"/>
    </source>
</evidence>
<keyword evidence="5" id="KW-0175">Coiled coil</keyword>
<feature type="compositionally biased region" description="Basic and acidic residues" evidence="6">
    <location>
        <begin position="1061"/>
        <end position="1075"/>
    </location>
</feature>
<proteinExistence type="inferred from homology"/>
<reference evidence="7 8" key="1">
    <citation type="submission" date="2021-04" db="EMBL/GenBank/DDBJ databases">
        <authorList>
            <person name="Bliznina A."/>
        </authorList>
    </citation>
    <scope>NUCLEOTIDE SEQUENCE [LARGE SCALE GENOMIC DNA]</scope>
</reference>
<dbReference type="InterPro" id="IPR005822">
    <property type="entry name" value="Ribosomal_uL13"/>
</dbReference>
<gene>
    <name evidence="7" type="ORF">OKIOD_LOCUS5194</name>
</gene>
<evidence type="ECO:0000313" key="8">
    <source>
        <dbReference type="Proteomes" id="UP001158576"/>
    </source>
</evidence>
<dbReference type="PANTHER" id="PTHR15665">
    <property type="entry name" value="ASTEROID PROTEIN"/>
    <property type="match status" value="1"/>
</dbReference>
<evidence type="ECO:0000256" key="6">
    <source>
        <dbReference type="SAM" id="MobiDB-lite"/>
    </source>
</evidence>
<dbReference type="Proteomes" id="UP001158576">
    <property type="component" value="Chromosome XSR"/>
</dbReference>
<dbReference type="Gene3D" id="3.40.50.1010">
    <property type="entry name" value="5'-nuclease"/>
    <property type="match status" value="1"/>
</dbReference>
<comment type="similarity">
    <text evidence="2">Belongs to the asteroid family.</text>
</comment>
<feature type="compositionally biased region" description="Polar residues" evidence="6">
    <location>
        <begin position="1124"/>
        <end position="1137"/>
    </location>
</feature>
<feature type="coiled-coil region" evidence="5">
    <location>
        <begin position="926"/>
        <end position="961"/>
    </location>
</feature>
<feature type="compositionally biased region" description="Basic and acidic residues" evidence="6">
    <location>
        <begin position="1094"/>
        <end position="1115"/>
    </location>
</feature>
<dbReference type="InterPro" id="IPR029060">
    <property type="entry name" value="PIN-like_dom_sf"/>
</dbReference>
<keyword evidence="3" id="KW-0689">Ribosomal protein</keyword>
<accession>A0ABN7SC58</accession>
<dbReference type="SUPFAM" id="SSF88723">
    <property type="entry name" value="PIN domain-like"/>
    <property type="match status" value="1"/>
</dbReference>
<feature type="region of interest" description="Disordered" evidence="6">
    <location>
        <begin position="1017"/>
        <end position="1151"/>
    </location>
</feature>
<keyword evidence="8" id="KW-1185">Reference proteome</keyword>
<evidence type="ECO:0000256" key="2">
    <source>
        <dbReference type="ARBA" id="ARBA00007398"/>
    </source>
</evidence>
<protein>
    <submittedName>
        <fullName evidence="7">Oidioi.mRNA.OKI2018_I69.XSR.g13636.t2.cds</fullName>
    </submittedName>
</protein>
<evidence type="ECO:0000256" key="4">
    <source>
        <dbReference type="ARBA" id="ARBA00023274"/>
    </source>
</evidence>
<dbReference type="InterPro" id="IPR036899">
    <property type="entry name" value="Ribosomal_uL13_sf"/>
</dbReference>
<dbReference type="Pfam" id="PF00572">
    <property type="entry name" value="Ribosomal_L13"/>
    <property type="match status" value="1"/>
</dbReference>
<evidence type="ECO:0000313" key="7">
    <source>
        <dbReference type="EMBL" id="CAG5094522.1"/>
    </source>
</evidence>
<organism evidence="7 8">
    <name type="scientific">Oikopleura dioica</name>
    <name type="common">Tunicate</name>
    <dbReference type="NCBI Taxonomy" id="34765"/>
    <lineage>
        <taxon>Eukaryota</taxon>
        <taxon>Metazoa</taxon>
        <taxon>Chordata</taxon>
        <taxon>Tunicata</taxon>
        <taxon>Appendicularia</taxon>
        <taxon>Copelata</taxon>
        <taxon>Oikopleuridae</taxon>
        <taxon>Oikopleura</taxon>
    </lineage>
</organism>
<keyword evidence="4" id="KW-0687">Ribonucleoprotein</keyword>
<dbReference type="PANTHER" id="PTHR15665:SF1">
    <property type="entry name" value="PROTEIN ASTEROID HOMOLOG 1"/>
    <property type="match status" value="1"/>
</dbReference>
<evidence type="ECO:0000256" key="3">
    <source>
        <dbReference type="ARBA" id="ARBA00022980"/>
    </source>
</evidence>
<evidence type="ECO:0000256" key="5">
    <source>
        <dbReference type="SAM" id="Coils"/>
    </source>
</evidence>
<sequence length="1176" mass="134647">MALSRAAAHWGLHTKNWVLINCDRQCLDEVSRIAADALQGRNKVIFTPKRDIGDHVVLYNTRKIALEGNQWEEHTYHQKLDWSMKRLKSYYKNTHERTEREARLRRNFWITAEEAHLLDPTYVVRAAIYDKLLGGRNSDKDASMARCIAYSDREVPKDILQNINEIADLPPVTKKLSDYTAEERAAFPQIVSASDEARIYETDDLKEKYFWDKTLAEKMGDIGSEEELQFYKEQGFDEFVTQPGEKRRTNTGMGVHGLHYFVKQRAQEYVSSEKLTNFLPSVKSRDGKIRVIIDGNNFAYALMNQSRSPGCFGGEPAVYEYHMRLFLENNLTCCDEIMMIMGCSIPAGSPEWVKKRASEHDGFTRLFENVHAGRSPHSLGKYGRDGLKSYVDQKASPPWFVNQIMEIAAEFPRVKVYQAECDKDYAIMDLAVTLGCPIMSNDSDYLLFAVQGGFNPECDFTREDLMPFWFGLIGAEHFEGDNIPQVLPYIVDWLSDNFRDAGDCASIERICRKLDEVALKSEEMYHDLVRKSFYCERARRNRFIKSIRRFMVMDKAYPWEEDKTFNTVPAFYRSKKGKHPLLRGAKNTEAFDALPEPIASALEASRDAALSAALPVPIFTEQVFQIWNCLHERSTEEETVDEELEVDQLKGNKLPVISMLLKKYLRRELAILDIDEARYYRYKPNTKSWNIIIEQEWAFRYLSKNEVPTLPTLYKSSREEKVRAFLACFDAEIVMFIDPNFSNMPCFMITFIACLRYLWVQTNMEEWEVDAFVAQFALLDLFTSPDKHFRRLKWLFGGGEETCPVELPACERSITLANLFAAVYYAVMRCQVVTGLPFQDGNGKPCLKDIFSGSVFACTYQILKSSPAKRNSGRYACGIYDDKWLGMNPESNNKMEAECYEKAATVYDRMRANFITPLRKFDARLAEMKSAEQARQEELKQKAEKEKLRALRKARKAQEANPLDRDFSNLLQKHESIDNCDGWLNRALGDHSSDSAAPELRSPNIDDLPIARMQLEGTSSGDEQTLRPDAVSPEQTITPDDFETPSIPEGESPSFEMPDENEAKPIIDKVDDTPVRRPASVIAPPPQKEPSGVKIDDIFERIQKASETPEPKPASEAKSPAPSTSQKDNSSTPQTDAAKTPKEIPKNMQELKQLKKSLTKYEYNFISSKKNVEKEG</sequence>
<dbReference type="SUPFAM" id="SSF52161">
    <property type="entry name" value="Ribosomal protein L13"/>
    <property type="match status" value="1"/>
</dbReference>
<dbReference type="Gene3D" id="3.90.1180.10">
    <property type="entry name" value="Ribosomal protein L13"/>
    <property type="match status" value="1"/>
</dbReference>